<organism evidence="8 9">
    <name type="scientific">Aspergillus puulaauensis</name>
    <dbReference type="NCBI Taxonomy" id="1220207"/>
    <lineage>
        <taxon>Eukaryota</taxon>
        <taxon>Fungi</taxon>
        <taxon>Dikarya</taxon>
        <taxon>Ascomycota</taxon>
        <taxon>Pezizomycotina</taxon>
        <taxon>Eurotiomycetes</taxon>
        <taxon>Eurotiomycetidae</taxon>
        <taxon>Eurotiales</taxon>
        <taxon>Aspergillaceae</taxon>
        <taxon>Aspergillus</taxon>
    </lineage>
</organism>
<reference evidence="8" key="1">
    <citation type="submission" date="2021-01" db="EMBL/GenBank/DDBJ databases">
        <authorList>
            <consortium name="Aspergillus puulaauensis MK2 genome sequencing consortium"/>
            <person name="Kazuki M."/>
            <person name="Futagami T."/>
        </authorList>
    </citation>
    <scope>NUCLEOTIDE SEQUENCE</scope>
    <source>
        <strain evidence="8">MK2</strain>
    </source>
</reference>
<evidence type="ECO:0000256" key="3">
    <source>
        <dbReference type="ARBA" id="ARBA00023125"/>
    </source>
</evidence>
<dbReference type="PANTHER" id="PTHR37534">
    <property type="entry name" value="TRANSCRIPTIONAL ACTIVATOR PROTEIN UGA3"/>
    <property type="match status" value="1"/>
</dbReference>
<gene>
    <name evidence="8" type="ORF">APUU_70277S</name>
</gene>
<dbReference type="GeneID" id="64978704"/>
<dbReference type="GO" id="GO:0000981">
    <property type="term" value="F:DNA-binding transcription factor activity, RNA polymerase II-specific"/>
    <property type="evidence" value="ECO:0007669"/>
    <property type="project" value="InterPro"/>
</dbReference>
<evidence type="ECO:0000256" key="1">
    <source>
        <dbReference type="ARBA" id="ARBA00004123"/>
    </source>
</evidence>
<dbReference type="SMART" id="SM00066">
    <property type="entry name" value="GAL4"/>
    <property type="match status" value="1"/>
</dbReference>
<evidence type="ECO:0000256" key="6">
    <source>
        <dbReference type="SAM" id="MobiDB-lite"/>
    </source>
</evidence>
<sequence length="749" mass="82850">MRSRTGCLTCRTRKLKCDEQKPVCSQCQKGGRECRPSEGVVFRHQQNASMNKNIVEGSSDGRGSLRGFYSYKNTFDKDSVWLDIPKHVVFVDNSDPYAQDLEAALTESEAAILAANSQSVGWDGPPQLSSGERSETQGLEALSTLATHDNLPYPALIVDQKPTSSADSVTPTPFSTIPTSVPASHHPNQIPRSISAQISPPVSINSDNGNNTNIHFLLNPSQSISPPIDPTIQRTPDSRGSPLALRSSENNVDGPVETDYEITFLLRHFSEVPGPWMDLYDFGTYFASQVPVKALRNPLLKYSACAQAAKQLGHVNVARPVGVRLSRAFPGVQKDSNNIDWCWRGAKYYEKAIQLLMKELQPGPGNPDMLGLTQGNEMSEDTDDQRARSYTEYRLSHGVRSDEILAATAILSVYELLDATGPAWNRHLSGVKSLLDLAEVGMRPLQRPPPGDLSVQPKRPSLSKARKATFWNFARQDYLAAFINGSRTRLHTEDLALWTEAGLQIDSLGFVSASNANAGRRPGEEVMKEDTLSNSLVWIISKIINFISPSNNAHISTSGAVNASPMGLPQQVSLERWYRLEAELDMWYKGLPETFHPCARIGLPEPVIQSDGFTDDASSLSEIWYSIPMCSSAMQHYHMGRILLHVHKPPQPSGTTNPITNRYNTTDIQFHSREIVGIAMGCPAGSVRINSLQPLFVSGQCLTDPSERRMILRLLQDIEVDLGWATEYRVKQLLREWGWDEKTKVAGVT</sequence>
<dbReference type="PANTHER" id="PTHR37534:SF9">
    <property type="entry name" value="ZN(II)2CYS6 TRANSCRIPTION FACTOR (EUROFUNG)"/>
    <property type="match status" value="1"/>
</dbReference>
<dbReference type="CDD" id="cd00067">
    <property type="entry name" value="GAL4"/>
    <property type="match status" value="1"/>
</dbReference>
<dbReference type="GO" id="GO:0000976">
    <property type="term" value="F:transcription cis-regulatory region binding"/>
    <property type="evidence" value="ECO:0007669"/>
    <property type="project" value="TreeGrafter"/>
</dbReference>
<keyword evidence="9" id="KW-1185">Reference proteome</keyword>
<evidence type="ECO:0000313" key="8">
    <source>
        <dbReference type="EMBL" id="BCS28707.1"/>
    </source>
</evidence>
<dbReference type="OrthoDB" id="5418899at2759"/>
<dbReference type="RefSeq" id="XP_041560893.1">
    <property type="nucleotide sequence ID" value="XM_041695132.1"/>
</dbReference>
<evidence type="ECO:0000259" key="7">
    <source>
        <dbReference type="PROSITE" id="PS50048"/>
    </source>
</evidence>
<dbReference type="GO" id="GO:0005634">
    <property type="term" value="C:nucleus"/>
    <property type="evidence" value="ECO:0007669"/>
    <property type="project" value="UniProtKB-SubCell"/>
</dbReference>
<comment type="subcellular location">
    <subcellularLocation>
        <location evidence="1">Nucleus</location>
    </subcellularLocation>
</comment>
<dbReference type="Pfam" id="PF00172">
    <property type="entry name" value="Zn_clus"/>
    <property type="match status" value="1"/>
</dbReference>
<feature type="domain" description="Zn(2)-C6 fungal-type" evidence="7">
    <location>
        <begin position="6"/>
        <end position="34"/>
    </location>
</feature>
<proteinExistence type="predicted"/>
<keyword evidence="2" id="KW-0805">Transcription regulation</keyword>
<reference evidence="8" key="2">
    <citation type="submission" date="2021-02" db="EMBL/GenBank/DDBJ databases">
        <title>Aspergillus puulaauensis MK2 genome sequence.</title>
        <authorList>
            <person name="Futagami T."/>
            <person name="Mori K."/>
            <person name="Kadooka C."/>
            <person name="Tanaka T."/>
        </authorList>
    </citation>
    <scope>NUCLEOTIDE SEQUENCE</scope>
    <source>
        <strain evidence="8">MK2</strain>
    </source>
</reference>
<keyword evidence="4" id="KW-0804">Transcription</keyword>
<dbReference type="AlphaFoldDB" id="A0A7R8AS14"/>
<evidence type="ECO:0000256" key="2">
    <source>
        <dbReference type="ARBA" id="ARBA00023015"/>
    </source>
</evidence>
<dbReference type="Pfam" id="PF11951">
    <property type="entry name" value="Fungal_trans_2"/>
    <property type="match status" value="1"/>
</dbReference>
<dbReference type="InterPro" id="IPR001138">
    <property type="entry name" value="Zn2Cys6_DnaBD"/>
</dbReference>
<dbReference type="PROSITE" id="PS50048">
    <property type="entry name" value="ZN2_CY6_FUNGAL_2"/>
    <property type="match status" value="1"/>
</dbReference>
<dbReference type="KEGG" id="apuu:APUU_70277S"/>
<dbReference type="Proteomes" id="UP000654913">
    <property type="component" value="Chromosome 7"/>
</dbReference>
<dbReference type="InterPro" id="IPR036864">
    <property type="entry name" value="Zn2-C6_fun-type_DNA-bd_sf"/>
</dbReference>
<feature type="region of interest" description="Disordered" evidence="6">
    <location>
        <begin position="224"/>
        <end position="252"/>
    </location>
</feature>
<dbReference type="Gene3D" id="4.10.240.10">
    <property type="entry name" value="Zn(2)-C6 fungal-type DNA-binding domain"/>
    <property type="match status" value="1"/>
</dbReference>
<keyword evidence="5" id="KW-0539">Nucleus</keyword>
<evidence type="ECO:0000313" key="9">
    <source>
        <dbReference type="Proteomes" id="UP000654913"/>
    </source>
</evidence>
<dbReference type="InterPro" id="IPR021858">
    <property type="entry name" value="Fun_TF"/>
</dbReference>
<evidence type="ECO:0000256" key="5">
    <source>
        <dbReference type="ARBA" id="ARBA00023242"/>
    </source>
</evidence>
<evidence type="ECO:0000256" key="4">
    <source>
        <dbReference type="ARBA" id="ARBA00023163"/>
    </source>
</evidence>
<protein>
    <recommendedName>
        <fullName evidence="7">Zn(2)-C6 fungal-type domain-containing protein</fullName>
    </recommendedName>
</protein>
<keyword evidence="3" id="KW-0238">DNA-binding</keyword>
<dbReference type="GO" id="GO:0008270">
    <property type="term" value="F:zinc ion binding"/>
    <property type="evidence" value="ECO:0007669"/>
    <property type="project" value="InterPro"/>
</dbReference>
<dbReference type="GO" id="GO:0045944">
    <property type="term" value="P:positive regulation of transcription by RNA polymerase II"/>
    <property type="evidence" value="ECO:0007669"/>
    <property type="project" value="TreeGrafter"/>
</dbReference>
<dbReference type="PROSITE" id="PS00463">
    <property type="entry name" value="ZN2_CY6_FUNGAL_1"/>
    <property type="match status" value="1"/>
</dbReference>
<name>A0A7R8AS14_9EURO</name>
<dbReference type="SUPFAM" id="SSF57701">
    <property type="entry name" value="Zn2/Cys6 DNA-binding domain"/>
    <property type="match status" value="1"/>
</dbReference>
<accession>A0A7R8AS14</accession>
<dbReference type="EMBL" id="AP024449">
    <property type="protein sequence ID" value="BCS28707.1"/>
    <property type="molecule type" value="Genomic_DNA"/>
</dbReference>